<feature type="compositionally biased region" description="Polar residues" evidence="1">
    <location>
        <begin position="217"/>
        <end position="235"/>
    </location>
</feature>
<keyword evidence="5" id="KW-1185">Reference proteome</keyword>
<feature type="compositionally biased region" description="Pro residues" evidence="1">
    <location>
        <begin position="148"/>
        <end position="162"/>
    </location>
</feature>
<reference evidence="4 5" key="1">
    <citation type="journal article" date="2018" name="Nat. Ecol. Evol.">
        <title>Genomic signatures of mitonuclear coevolution across populations of Tigriopus californicus.</title>
        <authorList>
            <person name="Barreto F.S."/>
            <person name="Watson E.T."/>
            <person name="Lima T.G."/>
            <person name="Willett C.S."/>
            <person name="Edmands S."/>
            <person name="Li W."/>
            <person name="Burton R.S."/>
        </authorList>
    </citation>
    <scope>NUCLEOTIDE SEQUENCE [LARGE SCALE GENOMIC DNA]</scope>
    <source>
        <strain evidence="4 5">San Diego</strain>
    </source>
</reference>
<name>A0A553PI14_TIGCA</name>
<evidence type="ECO:0000259" key="2">
    <source>
        <dbReference type="Pfam" id="PF15353"/>
    </source>
</evidence>
<proteinExistence type="predicted"/>
<dbReference type="Proteomes" id="UP000318571">
    <property type="component" value="Chromosome 5"/>
</dbReference>
<feature type="domain" description="Headcase N-terminal" evidence="2">
    <location>
        <begin position="38"/>
        <end position="144"/>
    </location>
</feature>
<evidence type="ECO:0000256" key="1">
    <source>
        <dbReference type="SAM" id="MobiDB-lite"/>
    </source>
</evidence>
<protein>
    <submittedName>
        <fullName evidence="4">Uncharacterized protein</fullName>
    </submittedName>
</protein>
<feature type="region of interest" description="Disordered" evidence="1">
    <location>
        <begin position="148"/>
        <end position="270"/>
    </location>
</feature>
<organism evidence="4 5">
    <name type="scientific">Tigriopus californicus</name>
    <name type="common">Marine copepod</name>
    <dbReference type="NCBI Taxonomy" id="6832"/>
    <lineage>
        <taxon>Eukaryota</taxon>
        <taxon>Metazoa</taxon>
        <taxon>Ecdysozoa</taxon>
        <taxon>Arthropoda</taxon>
        <taxon>Crustacea</taxon>
        <taxon>Multicrustacea</taxon>
        <taxon>Hexanauplia</taxon>
        <taxon>Copepoda</taxon>
        <taxon>Harpacticoida</taxon>
        <taxon>Harpacticidae</taxon>
        <taxon>Tigriopus</taxon>
    </lineage>
</organism>
<accession>A0A553PI14</accession>
<dbReference type="EMBL" id="VCGU01000004">
    <property type="protein sequence ID" value="TRY77328.1"/>
    <property type="molecule type" value="Genomic_DNA"/>
</dbReference>
<evidence type="ECO:0000259" key="3">
    <source>
        <dbReference type="Pfam" id="PF16002"/>
    </source>
</evidence>
<gene>
    <name evidence="4" type="ORF">TCAL_06962</name>
</gene>
<feature type="compositionally biased region" description="Low complexity" evidence="1">
    <location>
        <begin position="200"/>
        <end position="216"/>
    </location>
</feature>
<dbReference type="STRING" id="6832.A0A553PI14"/>
<evidence type="ECO:0000313" key="5">
    <source>
        <dbReference type="Proteomes" id="UP000318571"/>
    </source>
</evidence>
<dbReference type="PANTHER" id="PTHR13425">
    <property type="entry name" value="HEADCASE PROTEIN"/>
    <property type="match status" value="1"/>
</dbReference>
<dbReference type="PANTHER" id="PTHR13425:SF3">
    <property type="entry name" value="HEADCASE PROTEIN HOMOLOG"/>
    <property type="match status" value="1"/>
</dbReference>
<dbReference type="AlphaFoldDB" id="A0A553PI14"/>
<dbReference type="OrthoDB" id="10012848at2759"/>
<evidence type="ECO:0000313" key="4">
    <source>
        <dbReference type="EMBL" id="TRY77328.1"/>
    </source>
</evidence>
<feature type="compositionally biased region" description="Low complexity" evidence="1">
    <location>
        <begin position="236"/>
        <end position="264"/>
    </location>
</feature>
<feature type="region of interest" description="Disordered" evidence="1">
    <location>
        <begin position="1"/>
        <end position="20"/>
    </location>
</feature>
<dbReference type="Pfam" id="PF15353">
    <property type="entry name" value="HECA_N"/>
    <property type="match status" value="1"/>
</dbReference>
<dbReference type="InterPro" id="IPR026066">
    <property type="entry name" value="Headcase"/>
</dbReference>
<dbReference type="OMA" id="NHDIQRR"/>
<dbReference type="InterPro" id="IPR031947">
    <property type="entry name" value="Headcase_mid"/>
</dbReference>
<dbReference type="Pfam" id="PF16002">
    <property type="entry name" value="Headcase"/>
    <property type="match status" value="1"/>
</dbReference>
<dbReference type="InterPro" id="IPR054537">
    <property type="entry name" value="HECA_N"/>
</dbReference>
<feature type="domain" description="Headcase middle" evidence="3">
    <location>
        <begin position="285"/>
        <end position="479"/>
    </location>
</feature>
<comment type="caution">
    <text evidence="4">The sequence shown here is derived from an EMBL/GenBank/DDBJ whole genome shotgun (WGS) entry which is preliminary data.</text>
</comment>
<sequence length="520" mass="57545">MSPHRRHSGESKTKLNQSVSSSSVQSLGFNRETGPWPCAAPNNACLFINGANPEHIAIAQDDLFDAVKIICSYDQCIASPYLHSACFESFEESVLQFLKSCPRAKSWTDKQLAQNLWTKRGYDLVFQTCECLCGHGHIRKDLDWVRPAPPPGTEMDSCPPPSHMRMANGMSDPHGKRKRKKSKSQSNTMSTIAIGLPMLGGANNSGSGHHGSPSNAQMSSIRRSDAQNVPRNRTNSISSTTSGSSSILSGSPVGFSPSGSSPSSHDGASVVPKSRNLIQERMRHDSGGSIFLRRQDYSSFNVLPKHKINSYHIKMEDECSIGNDETRIFILSSYASNKMNRVPCVVCASVLHIFDRYPLLDGTFFLSPRQHNKSCIKVKHEGKTNYLTAVCMGCLEGWTANVCCRICMKPWTGSHLILGTMYSYDIFAANPCCAEKLKCNNCHEMVIHPDQRFNFFSDYSQVVSCPNCGVQDTHFCKSLAMYVKQGDPQKLARLQSMQMRQYQQAMAAISGLRVQRVNSA</sequence>